<dbReference type="InterPro" id="IPR000014">
    <property type="entry name" value="PAS"/>
</dbReference>
<reference evidence="3 4" key="1">
    <citation type="submission" date="2020-04" db="EMBL/GenBank/DDBJ databases">
        <authorList>
            <person name="Depoorter E."/>
        </authorList>
    </citation>
    <scope>NUCLEOTIDE SEQUENCE [LARGE SCALE GENOMIC DNA]</scope>
    <source>
        <strain evidence="3 4">BCC0217</strain>
    </source>
</reference>
<sequence length="348" mass="37733">MGGRASVLSIAAWQRPGLHSVFFEHCVDGIAITDERGYVIESNASLASITGLRADALPGWNMFRFCALDQGRAHYRTIRTALATAGIWRGEASLTQAGHHTRCYPVRINTVRDEQGCTVMLIWTLADETYLAERQRELIHLAHHDPLTGLPNRRALMALLACLLDRPRRTIPGAVLYLDLDKFKQVNDALGHKVGDDLLRAIAVRLSARIRRADMVARLGGDEFVIVLERIADEKDAGVVAAHVIEAFRAPFELAEGKVVKIGVSVGVAILPAERIDAELLLDRADRAMYTAKGGRGACLLDVLGCRSDANLSDAPAGVTALHGDRGAEGGGRQALALASEPRFEPGR</sequence>
<evidence type="ECO:0000313" key="3">
    <source>
        <dbReference type="EMBL" id="CAB3963556.1"/>
    </source>
</evidence>
<dbReference type="InterPro" id="IPR029787">
    <property type="entry name" value="Nucleotide_cyclase"/>
</dbReference>
<dbReference type="SUPFAM" id="SSF55785">
    <property type="entry name" value="PYP-like sensor domain (PAS domain)"/>
    <property type="match status" value="1"/>
</dbReference>
<dbReference type="NCBIfam" id="TIGR00229">
    <property type="entry name" value="sensory_box"/>
    <property type="match status" value="1"/>
</dbReference>
<dbReference type="NCBIfam" id="TIGR00254">
    <property type="entry name" value="GGDEF"/>
    <property type="match status" value="1"/>
</dbReference>
<dbReference type="Gene3D" id="3.30.70.270">
    <property type="match status" value="1"/>
</dbReference>
<gene>
    <name evidence="3" type="ORF">BLA3211_02338</name>
</gene>
<dbReference type="AlphaFoldDB" id="A0A6J5IT33"/>
<dbReference type="PROSITE" id="PS50887">
    <property type="entry name" value="GGDEF"/>
    <property type="match status" value="1"/>
</dbReference>
<protein>
    <submittedName>
        <fullName evidence="3">Diguanylate cyclase/phosphodiesterase with PAS/PAC sensor(S)</fullName>
    </submittedName>
</protein>
<dbReference type="Pfam" id="PF08448">
    <property type="entry name" value="PAS_4"/>
    <property type="match status" value="1"/>
</dbReference>
<dbReference type="InterPro" id="IPR043128">
    <property type="entry name" value="Rev_trsase/Diguanyl_cyclase"/>
</dbReference>
<dbReference type="SMART" id="SM00267">
    <property type="entry name" value="GGDEF"/>
    <property type="match status" value="1"/>
</dbReference>
<name>A0A6J5IT33_9BURK</name>
<dbReference type="Gene3D" id="3.30.450.20">
    <property type="entry name" value="PAS domain"/>
    <property type="match status" value="1"/>
</dbReference>
<dbReference type="SUPFAM" id="SSF55073">
    <property type="entry name" value="Nucleotide cyclase"/>
    <property type="match status" value="1"/>
</dbReference>
<evidence type="ECO:0000256" key="1">
    <source>
        <dbReference type="SAM" id="MobiDB-lite"/>
    </source>
</evidence>
<evidence type="ECO:0000259" key="2">
    <source>
        <dbReference type="PROSITE" id="PS50887"/>
    </source>
</evidence>
<evidence type="ECO:0000313" key="4">
    <source>
        <dbReference type="Proteomes" id="UP000494301"/>
    </source>
</evidence>
<dbReference type="CDD" id="cd00130">
    <property type="entry name" value="PAS"/>
    <property type="match status" value="1"/>
</dbReference>
<dbReference type="InterPro" id="IPR035965">
    <property type="entry name" value="PAS-like_dom_sf"/>
</dbReference>
<dbReference type="CDD" id="cd01949">
    <property type="entry name" value="GGDEF"/>
    <property type="match status" value="1"/>
</dbReference>
<dbReference type="Proteomes" id="UP000494301">
    <property type="component" value="Unassembled WGS sequence"/>
</dbReference>
<dbReference type="InterPro" id="IPR000160">
    <property type="entry name" value="GGDEF_dom"/>
</dbReference>
<feature type="region of interest" description="Disordered" evidence="1">
    <location>
        <begin position="323"/>
        <end position="348"/>
    </location>
</feature>
<accession>A0A6J5IT33</accession>
<feature type="domain" description="GGDEF" evidence="2">
    <location>
        <begin position="171"/>
        <end position="303"/>
    </location>
</feature>
<organism evidence="3 4">
    <name type="scientific">Burkholderia aenigmatica</name>
    <dbReference type="NCBI Taxonomy" id="2015348"/>
    <lineage>
        <taxon>Bacteria</taxon>
        <taxon>Pseudomonadati</taxon>
        <taxon>Pseudomonadota</taxon>
        <taxon>Betaproteobacteria</taxon>
        <taxon>Burkholderiales</taxon>
        <taxon>Burkholderiaceae</taxon>
        <taxon>Burkholderia</taxon>
        <taxon>Burkholderia cepacia complex</taxon>
    </lineage>
</organism>
<dbReference type="InterPro" id="IPR013656">
    <property type="entry name" value="PAS_4"/>
</dbReference>
<dbReference type="PANTHER" id="PTHR46663">
    <property type="entry name" value="DIGUANYLATE CYCLASE DGCT-RELATED"/>
    <property type="match status" value="1"/>
</dbReference>
<dbReference type="PANTHER" id="PTHR46663:SF3">
    <property type="entry name" value="SLL0267 PROTEIN"/>
    <property type="match status" value="1"/>
</dbReference>
<dbReference type="EMBL" id="CABWIL020000007">
    <property type="protein sequence ID" value="CAB3963556.1"/>
    <property type="molecule type" value="Genomic_DNA"/>
</dbReference>
<dbReference type="SMART" id="SM00091">
    <property type="entry name" value="PAS"/>
    <property type="match status" value="1"/>
</dbReference>
<proteinExistence type="predicted"/>
<dbReference type="Pfam" id="PF00990">
    <property type="entry name" value="GGDEF"/>
    <property type="match status" value="1"/>
</dbReference>
<dbReference type="InterPro" id="IPR052163">
    <property type="entry name" value="DGC-Regulatory_Protein"/>
</dbReference>